<dbReference type="InterPro" id="IPR036388">
    <property type="entry name" value="WH-like_DNA-bd_sf"/>
</dbReference>
<sequence>MGMGKGIGSFAPGVTGERMRPVVVARAFRALPSAHREILAETVFRERSVNEAAVSLGVPVDVVKLRVYEALRALSAALETAGR</sequence>
<dbReference type="EMBL" id="QVNQ01000008">
    <property type="protein sequence ID" value="RFS82864.1"/>
    <property type="molecule type" value="Genomic_DNA"/>
</dbReference>
<dbReference type="InterPro" id="IPR013324">
    <property type="entry name" value="RNA_pol_sigma_r3/r4-like"/>
</dbReference>
<keyword evidence="2" id="KW-1185">Reference proteome</keyword>
<evidence type="ECO:0000313" key="1">
    <source>
        <dbReference type="EMBL" id="RFS82864.1"/>
    </source>
</evidence>
<evidence type="ECO:0008006" key="3">
    <source>
        <dbReference type="Google" id="ProtNLM"/>
    </source>
</evidence>
<dbReference type="Proteomes" id="UP000262882">
    <property type="component" value="Unassembled WGS sequence"/>
</dbReference>
<accession>A0A372GBU3</accession>
<evidence type="ECO:0000313" key="2">
    <source>
        <dbReference type="Proteomes" id="UP000262882"/>
    </source>
</evidence>
<name>A0A372GBU3_9ACTN</name>
<reference evidence="1 2" key="1">
    <citation type="submission" date="2018-08" db="EMBL/GenBank/DDBJ databases">
        <title>Actinomadura spongicola sp. nov., isolated from marine sponge Leucetta chagosensis.</title>
        <authorList>
            <person name="Li L."/>
            <person name="Lin H.W."/>
        </authorList>
    </citation>
    <scope>NUCLEOTIDE SEQUENCE [LARGE SCALE GENOMIC DNA]</scope>
    <source>
        <strain evidence="1 2">LHW52907</strain>
    </source>
</reference>
<protein>
    <recommendedName>
        <fullName evidence="3">RNA polymerase sigma-70 region 4 domain-containing protein</fullName>
    </recommendedName>
</protein>
<comment type="caution">
    <text evidence="1">The sequence shown here is derived from an EMBL/GenBank/DDBJ whole genome shotgun (WGS) entry which is preliminary data.</text>
</comment>
<dbReference type="Gene3D" id="1.10.10.10">
    <property type="entry name" value="Winged helix-like DNA-binding domain superfamily/Winged helix DNA-binding domain"/>
    <property type="match status" value="1"/>
</dbReference>
<dbReference type="AlphaFoldDB" id="A0A372GBU3"/>
<organism evidence="1 2">
    <name type="scientific">Actinomadura spongiicola</name>
    <dbReference type="NCBI Taxonomy" id="2303421"/>
    <lineage>
        <taxon>Bacteria</taxon>
        <taxon>Bacillati</taxon>
        <taxon>Actinomycetota</taxon>
        <taxon>Actinomycetes</taxon>
        <taxon>Streptosporangiales</taxon>
        <taxon>Thermomonosporaceae</taxon>
        <taxon>Actinomadura</taxon>
    </lineage>
</organism>
<gene>
    <name evidence="1" type="ORF">D0T12_25970</name>
</gene>
<proteinExistence type="predicted"/>
<dbReference type="SUPFAM" id="SSF88659">
    <property type="entry name" value="Sigma3 and sigma4 domains of RNA polymerase sigma factors"/>
    <property type="match status" value="1"/>
</dbReference>